<evidence type="ECO:0000259" key="7">
    <source>
        <dbReference type="Pfam" id="PF12698"/>
    </source>
</evidence>
<feature type="transmembrane region" description="Helical" evidence="6">
    <location>
        <begin position="21"/>
        <end position="47"/>
    </location>
</feature>
<dbReference type="PANTHER" id="PTHR30294:SF29">
    <property type="entry name" value="MULTIDRUG ABC TRANSPORTER PERMEASE YBHS-RELATED"/>
    <property type="match status" value="1"/>
</dbReference>
<feature type="transmembrane region" description="Helical" evidence="6">
    <location>
        <begin position="214"/>
        <end position="237"/>
    </location>
</feature>
<dbReference type="Gene3D" id="3.40.190.10">
    <property type="entry name" value="Periplasmic binding protein-like II"/>
    <property type="match status" value="1"/>
</dbReference>
<feature type="transmembrane region" description="Helical" evidence="6">
    <location>
        <begin position="295"/>
        <end position="318"/>
    </location>
</feature>
<keyword evidence="5 6" id="KW-0472">Membrane</keyword>
<dbReference type="Pfam" id="PF12698">
    <property type="entry name" value="ABC2_membrane_3"/>
    <property type="match status" value="1"/>
</dbReference>
<dbReference type="SUPFAM" id="SSF53850">
    <property type="entry name" value="Periplasmic binding protein-like II"/>
    <property type="match status" value="1"/>
</dbReference>
<organism evidence="8 9">
    <name type="scientific">Halalkalibaculum roseum</name>
    <dbReference type="NCBI Taxonomy" id="2709311"/>
    <lineage>
        <taxon>Bacteria</taxon>
        <taxon>Pseudomonadati</taxon>
        <taxon>Balneolota</taxon>
        <taxon>Balneolia</taxon>
        <taxon>Balneolales</taxon>
        <taxon>Balneolaceae</taxon>
        <taxon>Halalkalibaculum</taxon>
    </lineage>
</organism>
<evidence type="ECO:0000256" key="2">
    <source>
        <dbReference type="ARBA" id="ARBA00022475"/>
    </source>
</evidence>
<dbReference type="RefSeq" id="WP_165141727.1">
    <property type="nucleotide sequence ID" value="NZ_JAALLT010000003.1"/>
</dbReference>
<gene>
    <name evidence="8" type="ORF">G3570_09610</name>
</gene>
<comment type="subcellular location">
    <subcellularLocation>
        <location evidence="1">Cell membrane</location>
        <topology evidence="1">Multi-pass membrane protein</topology>
    </subcellularLocation>
</comment>
<feature type="transmembrane region" description="Helical" evidence="6">
    <location>
        <begin position="182"/>
        <end position="202"/>
    </location>
</feature>
<sequence>MNLRQIVLVLKREYLTRIKSKAFILLTILLPLGMVAFIGIGIGIALWDTETTHNIGIVDETEVIFPRLEQANEERYLNVSDTPIDTLRNMVINQEMEGYIIISKENIESDKNAELVYGGSGGINLLNSIRSDLRDAIREERLDRANVSETVKDIYASRAGLDTRKLTKEGIETEDDAGFRTVIGMVMGVIIFGILLGYGGWLTRSVIEEKTSRIIEVIASSVKPIELLIGKILGVGALAVTQIGIWVIAGIGLSAAAAPIAAMFVGSQMSQIDAEAAEVAANPAMFEIPSIEASLIFYFVLFFVLGYFIYSSLFAAIGSAVDSETDTQQFMFPVMIPIMISYFILFRLVEAPDSSLAVISSMVPFFSPILMVSRIAITDVPFWQIGLSVILMIGTFFATIWLSAKIYSVGILSYGKSASFKELWKWVKQG</sequence>
<keyword evidence="3 6" id="KW-0812">Transmembrane</keyword>
<feature type="transmembrane region" description="Helical" evidence="6">
    <location>
        <begin position="383"/>
        <end position="404"/>
    </location>
</feature>
<evidence type="ECO:0000313" key="9">
    <source>
        <dbReference type="Proteomes" id="UP000473278"/>
    </source>
</evidence>
<feature type="transmembrane region" description="Helical" evidence="6">
    <location>
        <begin position="330"/>
        <end position="349"/>
    </location>
</feature>
<dbReference type="GO" id="GO:0005886">
    <property type="term" value="C:plasma membrane"/>
    <property type="evidence" value="ECO:0007669"/>
    <property type="project" value="UniProtKB-SubCell"/>
</dbReference>
<protein>
    <submittedName>
        <fullName evidence="8">ABC transporter permease</fullName>
    </submittedName>
</protein>
<feature type="domain" description="ABC-2 type transporter transmembrane" evidence="7">
    <location>
        <begin position="21"/>
        <end position="404"/>
    </location>
</feature>
<accession>A0A6M1SP78</accession>
<dbReference type="InterPro" id="IPR051449">
    <property type="entry name" value="ABC-2_transporter_component"/>
</dbReference>
<reference evidence="8 9" key="1">
    <citation type="submission" date="2020-02" db="EMBL/GenBank/DDBJ databases">
        <title>Balneolaceae bacterium YR4-1, complete genome.</title>
        <authorList>
            <person name="Li Y."/>
            <person name="Wu S."/>
        </authorList>
    </citation>
    <scope>NUCLEOTIDE SEQUENCE [LARGE SCALE GENOMIC DNA]</scope>
    <source>
        <strain evidence="8 9">YR4-1</strain>
    </source>
</reference>
<feature type="transmembrane region" description="Helical" evidence="6">
    <location>
        <begin position="356"/>
        <end position="377"/>
    </location>
</feature>
<evidence type="ECO:0000256" key="3">
    <source>
        <dbReference type="ARBA" id="ARBA00022692"/>
    </source>
</evidence>
<evidence type="ECO:0000256" key="1">
    <source>
        <dbReference type="ARBA" id="ARBA00004651"/>
    </source>
</evidence>
<comment type="caution">
    <text evidence="8">The sequence shown here is derived from an EMBL/GenBank/DDBJ whole genome shotgun (WGS) entry which is preliminary data.</text>
</comment>
<keyword evidence="9" id="KW-1185">Reference proteome</keyword>
<feature type="transmembrane region" description="Helical" evidence="6">
    <location>
        <begin position="243"/>
        <end position="265"/>
    </location>
</feature>
<keyword evidence="4 6" id="KW-1133">Transmembrane helix</keyword>
<evidence type="ECO:0000313" key="8">
    <source>
        <dbReference type="EMBL" id="NGP76889.1"/>
    </source>
</evidence>
<dbReference type="Proteomes" id="UP000473278">
    <property type="component" value="Unassembled WGS sequence"/>
</dbReference>
<name>A0A6M1SP78_9BACT</name>
<dbReference type="GO" id="GO:0140359">
    <property type="term" value="F:ABC-type transporter activity"/>
    <property type="evidence" value="ECO:0007669"/>
    <property type="project" value="InterPro"/>
</dbReference>
<proteinExistence type="predicted"/>
<evidence type="ECO:0000256" key="5">
    <source>
        <dbReference type="ARBA" id="ARBA00023136"/>
    </source>
</evidence>
<evidence type="ECO:0000256" key="6">
    <source>
        <dbReference type="SAM" id="Phobius"/>
    </source>
</evidence>
<dbReference type="AlphaFoldDB" id="A0A6M1SP78"/>
<evidence type="ECO:0000256" key="4">
    <source>
        <dbReference type="ARBA" id="ARBA00022989"/>
    </source>
</evidence>
<dbReference type="InterPro" id="IPR013525">
    <property type="entry name" value="ABC2_TM"/>
</dbReference>
<dbReference type="PANTHER" id="PTHR30294">
    <property type="entry name" value="MEMBRANE COMPONENT OF ABC TRANSPORTER YHHJ-RELATED"/>
    <property type="match status" value="1"/>
</dbReference>
<keyword evidence="2" id="KW-1003">Cell membrane</keyword>
<dbReference type="EMBL" id="JAALLT010000003">
    <property type="protein sequence ID" value="NGP76889.1"/>
    <property type="molecule type" value="Genomic_DNA"/>
</dbReference>